<comment type="caution">
    <text evidence="6">The sequence shown here is derived from an EMBL/GenBank/DDBJ whole genome shotgun (WGS) entry which is preliminary data.</text>
</comment>
<keyword evidence="7" id="KW-1185">Reference proteome</keyword>
<dbReference type="AlphaFoldDB" id="A0A2V1H4W2"/>
<dbReference type="SMART" id="SM00382">
    <property type="entry name" value="AAA"/>
    <property type="match status" value="1"/>
</dbReference>
<dbReference type="Pfam" id="PF00005">
    <property type="entry name" value="ABC_tran"/>
    <property type="match status" value="1"/>
</dbReference>
<keyword evidence="2" id="KW-0813">Transport</keyword>
<dbReference type="GO" id="GO:0043190">
    <property type="term" value="C:ATP-binding cassette (ABC) transporter complex"/>
    <property type="evidence" value="ECO:0007669"/>
    <property type="project" value="TreeGrafter"/>
</dbReference>
<evidence type="ECO:0000313" key="7">
    <source>
        <dbReference type="Proteomes" id="UP000244906"/>
    </source>
</evidence>
<dbReference type="PANTHER" id="PTHR43553">
    <property type="entry name" value="HEAVY METAL TRANSPORTER"/>
    <property type="match status" value="1"/>
</dbReference>
<evidence type="ECO:0000313" key="6">
    <source>
        <dbReference type="EMBL" id="PVZ72268.1"/>
    </source>
</evidence>
<dbReference type="PANTHER" id="PTHR43553:SF24">
    <property type="entry name" value="ENERGY-COUPLING FACTOR TRANSPORTER ATP-BINDING PROTEIN ECFA1"/>
    <property type="match status" value="1"/>
</dbReference>
<dbReference type="Proteomes" id="UP000244906">
    <property type="component" value="Unassembled WGS sequence"/>
</dbReference>
<keyword evidence="4 6" id="KW-0067">ATP-binding</keyword>
<sequence length="244" mass="27427">MGPGHHMSITDNQPLIELTQIVFDHPSNTATNSTEPMINQLDFSLLAGEKVAINGNNGCGKSSLLSLITGLTELQQGCVRLFGNLCFEEKDFAQYRTRIGLVFQNADDQLFCPTVLEDICFGPLNQGLTAQQARDKARQIMQRLKIEHLQNQVPWQLSGGQKRIVALATVLAMDPQVLILDEPSNDLDMSAQQRLIEIIQSLDLPLILVSHDAQLREKLVNKQYWMENGQLTLQRKNNRHDDQV</sequence>
<dbReference type="EMBL" id="QDDL01000001">
    <property type="protein sequence ID" value="PVZ72268.1"/>
    <property type="molecule type" value="Genomic_DNA"/>
</dbReference>
<evidence type="ECO:0000256" key="1">
    <source>
        <dbReference type="ARBA" id="ARBA00005417"/>
    </source>
</evidence>
<dbReference type="InterPro" id="IPR015856">
    <property type="entry name" value="ABC_transpr_CbiO/EcfA_su"/>
</dbReference>
<dbReference type="InterPro" id="IPR050095">
    <property type="entry name" value="ECF_ABC_transporter_ATP-bd"/>
</dbReference>
<dbReference type="SUPFAM" id="SSF52540">
    <property type="entry name" value="P-loop containing nucleoside triphosphate hydrolases"/>
    <property type="match status" value="1"/>
</dbReference>
<comment type="similarity">
    <text evidence="1">Belongs to the ABC transporter superfamily.</text>
</comment>
<evidence type="ECO:0000256" key="4">
    <source>
        <dbReference type="ARBA" id="ARBA00022840"/>
    </source>
</evidence>
<evidence type="ECO:0000256" key="3">
    <source>
        <dbReference type="ARBA" id="ARBA00022741"/>
    </source>
</evidence>
<organism evidence="6 7">
    <name type="scientific">Pelagibaculum spongiae</name>
    <dbReference type="NCBI Taxonomy" id="2080658"/>
    <lineage>
        <taxon>Bacteria</taxon>
        <taxon>Pseudomonadati</taxon>
        <taxon>Pseudomonadota</taxon>
        <taxon>Gammaproteobacteria</taxon>
        <taxon>Oceanospirillales</taxon>
        <taxon>Pelagibaculum</taxon>
    </lineage>
</organism>
<proteinExistence type="inferred from homology"/>
<evidence type="ECO:0000256" key="2">
    <source>
        <dbReference type="ARBA" id="ARBA00022448"/>
    </source>
</evidence>
<dbReference type="CDD" id="cd03225">
    <property type="entry name" value="ABC_cobalt_CbiO_domain1"/>
    <property type="match status" value="1"/>
</dbReference>
<dbReference type="GO" id="GO:0042626">
    <property type="term" value="F:ATPase-coupled transmembrane transporter activity"/>
    <property type="evidence" value="ECO:0007669"/>
    <property type="project" value="TreeGrafter"/>
</dbReference>
<protein>
    <submittedName>
        <fullName evidence="6">Energy-coupling factor ABC transporter ATP-binding protein</fullName>
    </submittedName>
</protein>
<gene>
    <name evidence="6" type="ORF">DC094_04440</name>
</gene>
<dbReference type="InterPro" id="IPR027417">
    <property type="entry name" value="P-loop_NTPase"/>
</dbReference>
<feature type="domain" description="ABC transporter" evidence="5">
    <location>
        <begin position="16"/>
        <end position="244"/>
    </location>
</feature>
<dbReference type="GO" id="GO:0016887">
    <property type="term" value="F:ATP hydrolysis activity"/>
    <property type="evidence" value="ECO:0007669"/>
    <property type="project" value="InterPro"/>
</dbReference>
<accession>A0A2V1H4W2</accession>
<dbReference type="PROSITE" id="PS50893">
    <property type="entry name" value="ABC_TRANSPORTER_2"/>
    <property type="match status" value="1"/>
</dbReference>
<dbReference type="Gene3D" id="3.40.50.300">
    <property type="entry name" value="P-loop containing nucleotide triphosphate hydrolases"/>
    <property type="match status" value="1"/>
</dbReference>
<dbReference type="InterPro" id="IPR003593">
    <property type="entry name" value="AAA+_ATPase"/>
</dbReference>
<reference evidence="6 7" key="1">
    <citation type="submission" date="2018-04" db="EMBL/GenBank/DDBJ databases">
        <title>Thalassorhabdus spongiae gen. nov., sp. nov., isolated from a marine sponge in South-West Iceland.</title>
        <authorList>
            <person name="Knobloch S."/>
            <person name="Daussin A."/>
            <person name="Johannsson R."/>
            <person name="Marteinsson V.T."/>
        </authorList>
    </citation>
    <scope>NUCLEOTIDE SEQUENCE [LARGE SCALE GENOMIC DNA]</scope>
    <source>
        <strain evidence="6 7">Hp12</strain>
    </source>
</reference>
<evidence type="ECO:0000259" key="5">
    <source>
        <dbReference type="PROSITE" id="PS50893"/>
    </source>
</evidence>
<keyword evidence="3" id="KW-0547">Nucleotide-binding</keyword>
<name>A0A2V1H4W2_9GAMM</name>
<dbReference type="InterPro" id="IPR003439">
    <property type="entry name" value="ABC_transporter-like_ATP-bd"/>
</dbReference>
<dbReference type="GO" id="GO:0005524">
    <property type="term" value="F:ATP binding"/>
    <property type="evidence" value="ECO:0007669"/>
    <property type="project" value="UniProtKB-KW"/>
</dbReference>